<name>A0A430RV24_THESC</name>
<dbReference type="Proteomes" id="UP000287306">
    <property type="component" value="Unassembled WGS sequence"/>
</dbReference>
<reference evidence="1 2" key="1">
    <citation type="journal article" date="2019" name="Extremophiles">
        <title>Biogeography of thermophiles and predominance of Thermus scotoductus in domestic water heaters.</title>
        <authorList>
            <person name="Wilpiszeski R.L."/>
            <person name="Zhang Z."/>
            <person name="House C.H."/>
        </authorList>
    </citation>
    <scope>NUCLEOTIDE SEQUENCE [LARGE SCALE GENOMIC DNA]</scope>
    <source>
        <strain evidence="1 2">25_S25</strain>
    </source>
</reference>
<sequence length="95" mass="10997">MARYVSWVTHGLTWPGGKVQAAPQVLKAVNQVTRELRYANRWGSLPPETARRWDKLVRRHLWPLLTSTAKLSRKEAKLLVPRALTVRYEVTICFT</sequence>
<protein>
    <submittedName>
        <fullName evidence="1">Uncharacterized protein</fullName>
    </submittedName>
</protein>
<dbReference type="RefSeq" id="WP_126201552.1">
    <property type="nucleotide sequence ID" value="NZ_PELY01000359.1"/>
</dbReference>
<comment type="caution">
    <text evidence="1">The sequence shown here is derived from an EMBL/GenBank/DDBJ whole genome shotgun (WGS) entry which is preliminary data.</text>
</comment>
<evidence type="ECO:0000313" key="1">
    <source>
        <dbReference type="EMBL" id="RTH23794.1"/>
    </source>
</evidence>
<evidence type="ECO:0000313" key="2">
    <source>
        <dbReference type="Proteomes" id="UP000287306"/>
    </source>
</evidence>
<gene>
    <name evidence="1" type="ORF">CSW38_09980</name>
</gene>
<organism evidence="1 2">
    <name type="scientific">Thermus scotoductus</name>
    <dbReference type="NCBI Taxonomy" id="37636"/>
    <lineage>
        <taxon>Bacteria</taxon>
        <taxon>Thermotogati</taxon>
        <taxon>Deinococcota</taxon>
        <taxon>Deinococci</taxon>
        <taxon>Thermales</taxon>
        <taxon>Thermaceae</taxon>
        <taxon>Thermus</taxon>
    </lineage>
</organism>
<dbReference type="EMBL" id="PELY01000359">
    <property type="protein sequence ID" value="RTH23794.1"/>
    <property type="molecule type" value="Genomic_DNA"/>
</dbReference>
<proteinExistence type="predicted"/>
<dbReference type="AlphaFoldDB" id="A0A430RV24"/>
<accession>A0A430RV24</accession>